<proteinExistence type="inferred from homology"/>
<dbReference type="NCBIfam" id="TIGR01891">
    <property type="entry name" value="amidohydrolases"/>
    <property type="match status" value="1"/>
</dbReference>
<dbReference type="InterPro" id="IPR036264">
    <property type="entry name" value="Bact_exopeptidase_dim_dom"/>
</dbReference>
<dbReference type="GO" id="GO:0005737">
    <property type="term" value="C:cytoplasm"/>
    <property type="evidence" value="ECO:0007669"/>
    <property type="project" value="TreeGrafter"/>
</dbReference>
<evidence type="ECO:0000256" key="1">
    <source>
        <dbReference type="PIRNR" id="PIRNR037226"/>
    </source>
</evidence>
<dbReference type="KEGG" id="cpor:BED41_03675"/>
<evidence type="ECO:0000313" key="3">
    <source>
        <dbReference type="EMBL" id="ANZ46554.1"/>
    </source>
</evidence>
<dbReference type="Gene3D" id="3.30.70.360">
    <property type="match status" value="1"/>
</dbReference>
<accession>A0A1B2I984</accession>
<dbReference type="AlphaFoldDB" id="A0A1B2I984"/>
<sequence>MEKTELKKLLCDAVDSVRCEVGAFAEDIAAHPELGFFERRTSRKLSEALSGLGLDVKEGLALTGLRADLDGGAPGPCVALIGELDGIVCRQHPQADPEDGASHSCGHNLQISAVYAAAAALVKSGLMKELAGSVSLIGVPAEEFIEVGRRTEMRERGEIVYYGGKQELVRLGVFDDVDMAMMVHAGDNQPKPSFVIPEGGNGFRIFMLRYEGRQAHAAAAPHLGVNALYAAVAGINAVNALRETFRDEDHIRVHYIITKGGDSVNSVPDDVRLEGYVRAGNADKIDETFDKVIRAFRAGGEALGAKCHVRSIAGYMPLDTSKELNGIFAENADSLVGADNVTRGAYFSASTDLGDLAHLLPAIQPMAGGTVGALHSKDFKAVDFDAAVLLPAKAMLMTAADLLFDGAKLAKKVSGNFKPVYTKEEYLAVLNRKFFSE</sequence>
<keyword evidence="3" id="KW-0378">Hydrolase</keyword>
<dbReference type="InterPro" id="IPR002933">
    <property type="entry name" value="Peptidase_M20"/>
</dbReference>
<dbReference type="Gene3D" id="3.40.630.10">
    <property type="entry name" value="Zn peptidases"/>
    <property type="match status" value="1"/>
</dbReference>
<dbReference type="GO" id="GO:0016805">
    <property type="term" value="F:dipeptidase activity"/>
    <property type="evidence" value="ECO:0007669"/>
    <property type="project" value="InterPro"/>
</dbReference>
<gene>
    <name evidence="3" type="ORF">BED41_03675</name>
</gene>
<dbReference type="Pfam" id="PF07687">
    <property type="entry name" value="M20_dimer"/>
    <property type="match status" value="1"/>
</dbReference>
<dbReference type="Proteomes" id="UP000093044">
    <property type="component" value="Chromosome"/>
</dbReference>
<feature type="domain" description="Peptidase M20 dimerisation" evidence="2">
    <location>
        <begin position="207"/>
        <end position="297"/>
    </location>
</feature>
<dbReference type="STRING" id="1197717.BED41_03675"/>
<dbReference type="Pfam" id="PF01546">
    <property type="entry name" value="Peptidase_M20"/>
    <property type="match status" value="1"/>
</dbReference>
<keyword evidence="4" id="KW-1185">Reference proteome</keyword>
<dbReference type="PIRSF" id="PIRSF037226">
    <property type="entry name" value="Amidohydrolase_ACY1L2_prd"/>
    <property type="match status" value="1"/>
</dbReference>
<evidence type="ECO:0000313" key="4">
    <source>
        <dbReference type="Proteomes" id="UP000093044"/>
    </source>
</evidence>
<dbReference type="InterPro" id="IPR011650">
    <property type="entry name" value="Peptidase_M20_dimer"/>
</dbReference>
<dbReference type="OrthoDB" id="9781032at2"/>
<dbReference type="InterPro" id="IPR017144">
    <property type="entry name" value="Xaa-Arg_dipeptidase"/>
</dbReference>
<protein>
    <recommendedName>
        <fullName evidence="1">Peptidase M20 domain-containing protein 2</fullName>
    </recommendedName>
</protein>
<evidence type="ECO:0000259" key="2">
    <source>
        <dbReference type="Pfam" id="PF07687"/>
    </source>
</evidence>
<dbReference type="GO" id="GO:0046657">
    <property type="term" value="P:folic acid catabolic process"/>
    <property type="evidence" value="ECO:0007669"/>
    <property type="project" value="TreeGrafter"/>
</dbReference>
<dbReference type="EMBL" id="CP016757">
    <property type="protein sequence ID" value="ANZ46554.1"/>
    <property type="molecule type" value="Genomic_DNA"/>
</dbReference>
<reference evidence="3" key="1">
    <citation type="submission" date="2016-08" db="EMBL/GenBank/DDBJ databases">
        <title>Complete genome of Cloacibacillus porcorum.</title>
        <authorList>
            <person name="Looft T."/>
            <person name="Bayles D.O."/>
            <person name="Alt D.P."/>
        </authorList>
    </citation>
    <scope>NUCLEOTIDE SEQUENCE [LARGE SCALE GENOMIC DNA]</scope>
    <source>
        <strain evidence="3">CL-84</strain>
    </source>
</reference>
<dbReference type="PANTHER" id="PTHR30575">
    <property type="entry name" value="PEPTIDASE M20"/>
    <property type="match status" value="1"/>
</dbReference>
<name>A0A1B2I984_9BACT</name>
<dbReference type="InterPro" id="IPR017439">
    <property type="entry name" value="Amidohydrolase"/>
</dbReference>
<dbReference type="InterPro" id="IPR052030">
    <property type="entry name" value="Peptidase_M20/M20A_hydrolases"/>
</dbReference>
<organism evidence="3 4">
    <name type="scientific">Cloacibacillus porcorum</name>
    <dbReference type="NCBI Taxonomy" id="1197717"/>
    <lineage>
        <taxon>Bacteria</taxon>
        <taxon>Thermotogati</taxon>
        <taxon>Synergistota</taxon>
        <taxon>Synergistia</taxon>
        <taxon>Synergistales</taxon>
        <taxon>Synergistaceae</taxon>
        <taxon>Cloacibacillus</taxon>
    </lineage>
</organism>
<dbReference type="GO" id="GO:0071713">
    <property type="term" value="F:para-aminobenzoyl-glutamate hydrolase activity"/>
    <property type="evidence" value="ECO:0007669"/>
    <property type="project" value="TreeGrafter"/>
</dbReference>
<comment type="similarity">
    <text evidence="1">Belongs to the peptidase M20A family.</text>
</comment>
<dbReference type="SUPFAM" id="SSF53187">
    <property type="entry name" value="Zn-dependent exopeptidases"/>
    <property type="match status" value="1"/>
</dbReference>
<dbReference type="PANTHER" id="PTHR30575:SF3">
    <property type="entry name" value="PEPTIDASE M20 DIMERISATION DOMAIN-CONTAINING PROTEIN"/>
    <property type="match status" value="1"/>
</dbReference>
<dbReference type="SUPFAM" id="SSF55031">
    <property type="entry name" value="Bacterial exopeptidase dimerisation domain"/>
    <property type="match status" value="1"/>
</dbReference>